<evidence type="ECO:0000313" key="3">
    <source>
        <dbReference type="EMBL" id="MEN3747558.1"/>
    </source>
</evidence>
<dbReference type="Gene3D" id="3.40.50.300">
    <property type="entry name" value="P-loop containing nucleotide triphosphate hydrolases"/>
    <property type="match status" value="1"/>
</dbReference>
<dbReference type="SMART" id="SM00028">
    <property type="entry name" value="TPR"/>
    <property type="match status" value="5"/>
</dbReference>
<dbReference type="Proteomes" id="UP001427805">
    <property type="component" value="Unassembled WGS sequence"/>
</dbReference>
<dbReference type="InterPro" id="IPR026634">
    <property type="entry name" value="TPST-like"/>
</dbReference>
<dbReference type="PROSITE" id="PS50005">
    <property type="entry name" value="TPR"/>
    <property type="match status" value="1"/>
</dbReference>
<proteinExistence type="predicted"/>
<dbReference type="Pfam" id="PF13469">
    <property type="entry name" value="Sulfotransfer_3"/>
    <property type="match status" value="1"/>
</dbReference>
<keyword evidence="2" id="KW-0802">TPR repeat</keyword>
<reference evidence="3 4" key="1">
    <citation type="submission" date="2024-05" db="EMBL/GenBank/DDBJ databases">
        <title>Sphingomonas sp. HF-S3 16S ribosomal RNA gene Genome sequencing and assembly.</title>
        <authorList>
            <person name="Lee H."/>
        </authorList>
    </citation>
    <scope>NUCLEOTIDE SEQUENCE [LARGE SCALE GENOMIC DNA]</scope>
    <source>
        <strain evidence="3 4">HF-S3</strain>
    </source>
</reference>
<dbReference type="RefSeq" id="WP_346246555.1">
    <property type="nucleotide sequence ID" value="NZ_JBDIZK010000005.1"/>
</dbReference>
<keyword evidence="1" id="KW-0808">Transferase</keyword>
<evidence type="ECO:0000256" key="1">
    <source>
        <dbReference type="ARBA" id="ARBA00022679"/>
    </source>
</evidence>
<comment type="caution">
    <text evidence="3">The sequence shown here is derived from an EMBL/GenBank/DDBJ whole genome shotgun (WGS) entry which is preliminary data.</text>
</comment>
<dbReference type="PANTHER" id="PTHR12788:SF10">
    <property type="entry name" value="PROTEIN-TYROSINE SULFOTRANSFERASE"/>
    <property type="match status" value="1"/>
</dbReference>
<accession>A0ABV0B7J4</accession>
<dbReference type="Pfam" id="PF13428">
    <property type="entry name" value="TPR_14"/>
    <property type="match status" value="1"/>
</dbReference>
<evidence type="ECO:0000313" key="4">
    <source>
        <dbReference type="Proteomes" id="UP001427805"/>
    </source>
</evidence>
<keyword evidence="4" id="KW-1185">Reference proteome</keyword>
<name>A0ABV0B7J4_9SPHN</name>
<dbReference type="SUPFAM" id="SSF52540">
    <property type="entry name" value="P-loop containing nucleoside triphosphate hydrolases"/>
    <property type="match status" value="1"/>
</dbReference>
<protein>
    <submittedName>
        <fullName evidence="3">Sulfotransferase</fullName>
    </submittedName>
</protein>
<organism evidence="3 4">
    <name type="scientific">Sphingomonas rustica</name>
    <dbReference type="NCBI Taxonomy" id="3103142"/>
    <lineage>
        <taxon>Bacteria</taxon>
        <taxon>Pseudomonadati</taxon>
        <taxon>Pseudomonadota</taxon>
        <taxon>Alphaproteobacteria</taxon>
        <taxon>Sphingomonadales</taxon>
        <taxon>Sphingomonadaceae</taxon>
        <taxon>Sphingomonas</taxon>
    </lineage>
</organism>
<dbReference type="InterPro" id="IPR027417">
    <property type="entry name" value="P-loop_NTPase"/>
</dbReference>
<dbReference type="PANTHER" id="PTHR12788">
    <property type="entry name" value="PROTEIN-TYROSINE SULFOTRANSFERASE 2"/>
    <property type="match status" value="1"/>
</dbReference>
<sequence length="625" mass="70755">MKDLEIDSRRERSRLLFFRQSQEGGISRDQDKAKTTRQAMETGARALTSDPQSALVQARRIIGFDPTSVDGHRLLALAYRKLGQIAHADEADRAAIAVSSQHRQLADAARLLRAGRFEETEVRLRAHLREDPIDAGALRMLAEVAGHFGYLPDAEKTLRRALQIAPGYVEARVDLAKLVYRQNRMDETFGLLAQVLEQAPDHLMALAFKAATLVTLRRLEEADAVFRQMLRAHPRDGRGWMNYAHLLKTRGQIDDAIRAYRRSVEVEPSRGIAWWGLANLKSVTLDADDIAAMRAALALADEDEDRVHIEFALGKALGDQRAYAESFEHYREGNRLRLAGAPHDPDKLSAEVDRVIDTLSSPFLALRSGRGDPATDPIFIVSMPRSGSTLIEQILASHSMIEGTEELYDLERIALDLAPGGPAGSYLNGLSDRTATQLRDLGRHYIESTRRHRRTDRPFFTDKMPSNWVFTGLIHLILPNAKIVDVRRHPMACGFANFAQHYNWGINFAYDLTHIGRFYRDYVRQMAHFDQVSPGLVHRVIHEELVGNLEGEVRRLLDYLGLPFEEGCLRFHETDRAVHTPSSEQVRQPVNRRGFDTWRNYEPWLGPLKESLGEVLENYGARARD</sequence>
<dbReference type="InterPro" id="IPR019734">
    <property type="entry name" value="TPR_rpt"/>
</dbReference>
<dbReference type="Pfam" id="PF14559">
    <property type="entry name" value="TPR_19"/>
    <property type="match status" value="1"/>
</dbReference>
<evidence type="ECO:0000256" key="2">
    <source>
        <dbReference type="PROSITE-ProRule" id="PRU00339"/>
    </source>
</evidence>
<dbReference type="EMBL" id="JBDIZK010000005">
    <property type="protein sequence ID" value="MEN3747558.1"/>
    <property type="molecule type" value="Genomic_DNA"/>
</dbReference>
<feature type="repeat" description="TPR" evidence="2">
    <location>
        <begin position="237"/>
        <end position="270"/>
    </location>
</feature>
<dbReference type="SUPFAM" id="SSF48452">
    <property type="entry name" value="TPR-like"/>
    <property type="match status" value="1"/>
</dbReference>
<gene>
    <name evidence="3" type="ORF">TPR58_10295</name>
</gene>
<dbReference type="InterPro" id="IPR011990">
    <property type="entry name" value="TPR-like_helical_dom_sf"/>
</dbReference>
<dbReference type="Gene3D" id="1.25.40.10">
    <property type="entry name" value="Tetratricopeptide repeat domain"/>
    <property type="match status" value="1"/>
</dbReference>